<feature type="compositionally biased region" description="Basic residues" evidence="1">
    <location>
        <begin position="258"/>
        <end position="269"/>
    </location>
</feature>
<feature type="compositionally biased region" description="Polar residues" evidence="1">
    <location>
        <begin position="116"/>
        <end position="128"/>
    </location>
</feature>
<feature type="compositionally biased region" description="Basic residues" evidence="1">
    <location>
        <begin position="216"/>
        <end position="234"/>
    </location>
</feature>
<evidence type="ECO:0000256" key="1">
    <source>
        <dbReference type="SAM" id="MobiDB-lite"/>
    </source>
</evidence>
<evidence type="ECO:0000313" key="2">
    <source>
        <dbReference type="EMBL" id="EAX89000.1"/>
    </source>
</evidence>
<dbReference type="InParanoid" id="A2G1G5"/>
<feature type="compositionally biased region" description="Basic residues" evidence="1">
    <location>
        <begin position="106"/>
        <end position="115"/>
    </location>
</feature>
<reference evidence="2" key="1">
    <citation type="submission" date="2006-10" db="EMBL/GenBank/DDBJ databases">
        <authorList>
            <person name="Amadeo P."/>
            <person name="Zhao Q."/>
            <person name="Wortman J."/>
            <person name="Fraser-Liggett C."/>
            <person name="Carlton J."/>
        </authorList>
    </citation>
    <scope>NUCLEOTIDE SEQUENCE</scope>
    <source>
        <strain evidence="2">G3</strain>
    </source>
</reference>
<dbReference type="InterPro" id="IPR036770">
    <property type="entry name" value="Ankyrin_rpt-contain_sf"/>
</dbReference>
<dbReference type="SUPFAM" id="SSF57997">
    <property type="entry name" value="Tropomyosin"/>
    <property type="match status" value="1"/>
</dbReference>
<dbReference type="EMBL" id="DS114244">
    <property type="protein sequence ID" value="EAX89000.1"/>
    <property type="molecule type" value="Genomic_DNA"/>
</dbReference>
<dbReference type="AlphaFoldDB" id="A2G1G5"/>
<dbReference type="Gene3D" id="1.25.40.20">
    <property type="entry name" value="Ankyrin repeat-containing domain"/>
    <property type="match status" value="1"/>
</dbReference>
<dbReference type="Gene3D" id="1.10.287.1490">
    <property type="match status" value="1"/>
</dbReference>
<dbReference type="KEGG" id="tva:4746665"/>
<keyword evidence="3" id="KW-1185">Reference proteome</keyword>
<evidence type="ECO:0008006" key="4">
    <source>
        <dbReference type="Google" id="ProtNLM"/>
    </source>
</evidence>
<reference evidence="2" key="2">
    <citation type="journal article" date="2007" name="Science">
        <title>Draft genome sequence of the sexually transmitted pathogen Trichomonas vaginalis.</title>
        <authorList>
            <person name="Carlton J.M."/>
            <person name="Hirt R.P."/>
            <person name="Silva J.C."/>
            <person name="Delcher A.L."/>
            <person name="Schatz M."/>
            <person name="Zhao Q."/>
            <person name="Wortman J.R."/>
            <person name="Bidwell S.L."/>
            <person name="Alsmark U.C.M."/>
            <person name="Besteiro S."/>
            <person name="Sicheritz-Ponten T."/>
            <person name="Noel C.J."/>
            <person name="Dacks J.B."/>
            <person name="Foster P.G."/>
            <person name="Simillion C."/>
            <person name="Van de Peer Y."/>
            <person name="Miranda-Saavedra D."/>
            <person name="Barton G.J."/>
            <person name="Westrop G.D."/>
            <person name="Mueller S."/>
            <person name="Dessi D."/>
            <person name="Fiori P.L."/>
            <person name="Ren Q."/>
            <person name="Paulsen I."/>
            <person name="Zhang H."/>
            <person name="Bastida-Corcuera F.D."/>
            <person name="Simoes-Barbosa A."/>
            <person name="Brown M.T."/>
            <person name="Hayes R.D."/>
            <person name="Mukherjee M."/>
            <person name="Okumura C.Y."/>
            <person name="Schneider R."/>
            <person name="Smith A.J."/>
            <person name="Vanacova S."/>
            <person name="Villalvazo M."/>
            <person name="Haas B.J."/>
            <person name="Pertea M."/>
            <person name="Feldblyum T.V."/>
            <person name="Utterback T.R."/>
            <person name="Shu C.L."/>
            <person name="Osoegawa K."/>
            <person name="de Jong P.J."/>
            <person name="Hrdy I."/>
            <person name="Horvathova L."/>
            <person name="Zubacova Z."/>
            <person name="Dolezal P."/>
            <person name="Malik S.B."/>
            <person name="Logsdon J.M. Jr."/>
            <person name="Henze K."/>
            <person name="Gupta A."/>
            <person name="Wang C.C."/>
            <person name="Dunne R.L."/>
            <person name="Upcroft J.A."/>
            <person name="Upcroft P."/>
            <person name="White O."/>
            <person name="Salzberg S.L."/>
            <person name="Tang P."/>
            <person name="Chiu C.-H."/>
            <person name="Lee Y.-S."/>
            <person name="Embley T.M."/>
            <person name="Coombs G.H."/>
            <person name="Mottram J.C."/>
            <person name="Tachezy J."/>
            <person name="Fraser-Liggett C.M."/>
            <person name="Johnson P.J."/>
        </authorList>
    </citation>
    <scope>NUCLEOTIDE SEQUENCE [LARGE SCALE GENOMIC DNA]</scope>
    <source>
        <strain evidence="2">G3</strain>
    </source>
</reference>
<accession>A2G1G5</accession>
<protein>
    <recommendedName>
        <fullName evidence="4">Ankyrin repeat protein</fullName>
    </recommendedName>
</protein>
<dbReference type="SUPFAM" id="SSF48403">
    <property type="entry name" value="Ankyrin repeat"/>
    <property type="match status" value="1"/>
</dbReference>
<dbReference type="VEuPathDB" id="TrichDB:TVAGG3_1090810"/>
<sequence length="269" mass="31575">MNYYQLACSRGRYEIVQYLDETCNYLHLFLDKEGNNPFHIAAMANSDDGIRTMQFFMEKYQNLLILQRNFKKQNVIEICKEKNCDKTLDFLLKYSVDKLFSDTKPSHRGRRKSTTHSKVSNSNADQTQNQIEYYKKQLEEKETTIKRLENIIKNLQVQNDDFKAKINVLEQDNQRLQAQIDKLNNDINVRDNEIAAFQYQIIENNNGIAEINNENKKHKKHIDKLHKPSRRRSVPPKQESNDNSQLPTGVAEGEPPKSKGRKVRRRVGD</sequence>
<proteinExistence type="predicted"/>
<gene>
    <name evidence="2" type="ORF">TVAG_381090</name>
</gene>
<dbReference type="RefSeq" id="XP_001301930.1">
    <property type="nucleotide sequence ID" value="XM_001301929.1"/>
</dbReference>
<organism evidence="2 3">
    <name type="scientific">Trichomonas vaginalis (strain ATCC PRA-98 / G3)</name>
    <dbReference type="NCBI Taxonomy" id="412133"/>
    <lineage>
        <taxon>Eukaryota</taxon>
        <taxon>Metamonada</taxon>
        <taxon>Parabasalia</taxon>
        <taxon>Trichomonadida</taxon>
        <taxon>Trichomonadidae</taxon>
        <taxon>Trichomonas</taxon>
    </lineage>
</organism>
<dbReference type="Proteomes" id="UP000001542">
    <property type="component" value="Unassembled WGS sequence"/>
</dbReference>
<name>A2G1G5_TRIV3</name>
<feature type="region of interest" description="Disordered" evidence="1">
    <location>
        <begin position="103"/>
        <end position="128"/>
    </location>
</feature>
<feature type="region of interest" description="Disordered" evidence="1">
    <location>
        <begin position="215"/>
        <end position="269"/>
    </location>
</feature>
<dbReference type="SMR" id="A2G1G5"/>
<evidence type="ECO:0000313" key="3">
    <source>
        <dbReference type="Proteomes" id="UP000001542"/>
    </source>
</evidence>
<dbReference type="VEuPathDB" id="TrichDB:TVAG_381090"/>